<comment type="caution">
    <text evidence="5">The sequence shown here is derived from an EMBL/GenBank/DDBJ whole genome shotgun (WGS) entry which is preliminary data.</text>
</comment>
<reference evidence="5 6" key="1">
    <citation type="submission" date="2017-04" db="EMBL/GenBank/DDBJ databases">
        <title>Draft genome sequence of Zooshikella ganghwensis VG4 isolated from Red Sea sediments.</title>
        <authorList>
            <person name="Rehman Z."/>
            <person name="Alam I."/>
            <person name="Kamau A."/>
            <person name="Bajic V."/>
            <person name="Leiknes T."/>
        </authorList>
    </citation>
    <scope>NUCLEOTIDE SEQUENCE [LARGE SCALE GENOMIC DNA]</scope>
    <source>
        <strain evidence="5 6">VG4</strain>
    </source>
</reference>
<dbReference type="InterPro" id="IPR016032">
    <property type="entry name" value="Sig_transdc_resp-reg_C-effctor"/>
</dbReference>
<dbReference type="EMBL" id="NDXW01000001">
    <property type="protein sequence ID" value="RDH46312.1"/>
    <property type="molecule type" value="Genomic_DNA"/>
</dbReference>
<dbReference type="RefSeq" id="WP_094789090.1">
    <property type="nucleotide sequence ID" value="NZ_NDXW01000001.1"/>
</dbReference>
<dbReference type="Proteomes" id="UP000257039">
    <property type="component" value="Unassembled WGS sequence"/>
</dbReference>
<gene>
    <name evidence="5" type="ORF">B9G39_24265</name>
</gene>
<dbReference type="PANTHER" id="PTHR44688:SF16">
    <property type="entry name" value="DNA-BINDING TRANSCRIPTIONAL ACTIVATOR DEVR_DOSR"/>
    <property type="match status" value="1"/>
</dbReference>
<evidence type="ECO:0000256" key="1">
    <source>
        <dbReference type="ARBA" id="ARBA00023015"/>
    </source>
</evidence>
<keyword evidence="6" id="KW-1185">Reference proteome</keyword>
<dbReference type="Gene3D" id="1.10.10.10">
    <property type="entry name" value="Winged helix-like DNA-binding domain superfamily/Winged helix DNA-binding domain"/>
    <property type="match status" value="1"/>
</dbReference>
<proteinExistence type="predicted"/>
<keyword evidence="1" id="KW-0805">Transcription regulation</keyword>
<evidence type="ECO:0000259" key="4">
    <source>
        <dbReference type="PROSITE" id="PS50043"/>
    </source>
</evidence>
<dbReference type="InterPro" id="IPR000792">
    <property type="entry name" value="Tscrpt_reg_LuxR_C"/>
</dbReference>
<dbReference type="PRINTS" id="PR00038">
    <property type="entry name" value="HTHLUXR"/>
</dbReference>
<dbReference type="Gene3D" id="3.30.450.20">
    <property type="entry name" value="PAS domain"/>
    <property type="match status" value="1"/>
</dbReference>
<dbReference type="SUPFAM" id="SSF46894">
    <property type="entry name" value="C-terminal effector domain of the bipartite response regulators"/>
    <property type="match status" value="1"/>
</dbReference>
<feature type="domain" description="HTH luxR-type" evidence="4">
    <location>
        <begin position="155"/>
        <end position="220"/>
    </location>
</feature>
<accession>A0A4P9VVD0</accession>
<dbReference type="SMART" id="SM00421">
    <property type="entry name" value="HTH_LUXR"/>
    <property type="match status" value="1"/>
</dbReference>
<dbReference type="SUPFAM" id="SSF55785">
    <property type="entry name" value="PYP-like sensor domain (PAS domain)"/>
    <property type="match status" value="1"/>
</dbReference>
<dbReference type="GO" id="GO:0003677">
    <property type="term" value="F:DNA binding"/>
    <property type="evidence" value="ECO:0007669"/>
    <property type="project" value="UniProtKB-KW"/>
</dbReference>
<evidence type="ECO:0000256" key="2">
    <source>
        <dbReference type="ARBA" id="ARBA00023125"/>
    </source>
</evidence>
<sequence>MQKVDPKLARFFDQLPGAWGCKDAESNFIYANEDYAKLIGLNHHLDIIGRTDFDMPCDTVNCAEQFRRQDQQVITANKRLRVLDIHPFAGGEWKAYIFTKTPLLDDNDCIIGTIFHGADITSASTVELGTLLGRIQVGAAQGNNLISQSSYILDKSYGAVKLTERQSECLFYLIRGKTAKEVAQVLGLSTRTVEIYINQLKTKFNAQSKADLIDQAISMGYLALIPERLFCQQLSITLRD</sequence>
<dbReference type="GO" id="GO:0006355">
    <property type="term" value="P:regulation of DNA-templated transcription"/>
    <property type="evidence" value="ECO:0007669"/>
    <property type="project" value="InterPro"/>
</dbReference>
<evidence type="ECO:0000313" key="6">
    <source>
        <dbReference type="Proteomes" id="UP000257039"/>
    </source>
</evidence>
<dbReference type="CDD" id="cd06170">
    <property type="entry name" value="LuxR_C_like"/>
    <property type="match status" value="1"/>
</dbReference>
<dbReference type="PANTHER" id="PTHR44688">
    <property type="entry name" value="DNA-BINDING TRANSCRIPTIONAL ACTIVATOR DEVR_DOSR"/>
    <property type="match status" value="1"/>
</dbReference>
<dbReference type="Pfam" id="PF00196">
    <property type="entry name" value="GerE"/>
    <property type="match status" value="1"/>
</dbReference>
<keyword evidence="2" id="KW-0238">DNA-binding</keyword>
<dbReference type="InterPro" id="IPR013656">
    <property type="entry name" value="PAS_4"/>
</dbReference>
<dbReference type="InterPro" id="IPR035965">
    <property type="entry name" value="PAS-like_dom_sf"/>
</dbReference>
<evidence type="ECO:0000313" key="5">
    <source>
        <dbReference type="EMBL" id="RDH46312.1"/>
    </source>
</evidence>
<keyword evidence="3" id="KW-0804">Transcription</keyword>
<name>A0A4P9VVD0_9GAMM</name>
<dbReference type="AlphaFoldDB" id="A0A4P9VVD0"/>
<dbReference type="Pfam" id="PF08448">
    <property type="entry name" value="PAS_4"/>
    <property type="match status" value="1"/>
</dbReference>
<dbReference type="InterPro" id="IPR036388">
    <property type="entry name" value="WH-like_DNA-bd_sf"/>
</dbReference>
<dbReference type="PROSITE" id="PS50043">
    <property type="entry name" value="HTH_LUXR_2"/>
    <property type="match status" value="1"/>
</dbReference>
<organism evidence="5 6">
    <name type="scientific">Zooshikella ganghwensis</name>
    <dbReference type="NCBI Taxonomy" id="202772"/>
    <lineage>
        <taxon>Bacteria</taxon>
        <taxon>Pseudomonadati</taxon>
        <taxon>Pseudomonadota</taxon>
        <taxon>Gammaproteobacteria</taxon>
        <taxon>Oceanospirillales</taxon>
        <taxon>Zooshikellaceae</taxon>
        <taxon>Zooshikella</taxon>
    </lineage>
</organism>
<protein>
    <submittedName>
        <fullName evidence="5">Helix-turn-helix transcriptional regulator</fullName>
    </submittedName>
</protein>
<evidence type="ECO:0000256" key="3">
    <source>
        <dbReference type="ARBA" id="ARBA00023163"/>
    </source>
</evidence>